<dbReference type="EMBL" id="PFKX01000040">
    <property type="protein sequence ID" value="PIY58495.1"/>
    <property type="molecule type" value="Genomic_DNA"/>
</dbReference>
<organism evidence="1 2">
    <name type="scientific">Candidatus Yonathbacteria bacterium CG_4_10_14_0_8_um_filter_43_17</name>
    <dbReference type="NCBI Taxonomy" id="1975099"/>
    <lineage>
        <taxon>Bacteria</taxon>
        <taxon>Candidatus Yonathiibacteriota</taxon>
    </lineage>
</organism>
<reference evidence="2" key="1">
    <citation type="submission" date="2017-09" db="EMBL/GenBank/DDBJ databases">
        <title>Depth-based differentiation of microbial function through sediment-hosted aquifers and enrichment of novel symbionts in the deep terrestrial subsurface.</title>
        <authorList>
            <person name="Probst A.J."/>
            <person name="Ladd B."/>
            <person name="Jarett J.K."/>
            <person name="Geller-Mcgrath D.E."/>
            <person name="Sieber C.M.K."/>
            <person name="Emerson J.B."/>
            <person name="Anantharaman K."/>
            <person name="Thomas B.C."/>
            <person name="Malmstrom R."/>
            <person name="Stieglmeier M."/>
            <person name="Klingl A."/>
            <person name="Woyke T."/>
            <person name="Ryan C.M."/>
            <person name="Banfield J.F."/>
        </authorList>
    </citation>
    <scope>NUCLEOTIDE SEQUENCE [LARGE SCALE GENOMIC DNA]</scope>
</reference>
<name>A0A2M7Q5Z4_9BACT</name>
<evidence type="ECO:0000313" key="1">
    <source>
        <dbReference type="EMBL" id="PIY58495.1"/>
    </source>
</evidence>
<protein>
    <recommendedName>
        <fullName evidence="3">Integrase catalytic domain-containing protein</fullName>
    </recommendedName>
</protein>
<evidence type="ECO:0000313" key="2">
    <source>
        <dbReference type="Proteomes" id="UP000230732"/>
    </source>
</evidence>
<comment type="caution">
    <text evidence="1">The sequence shown here is derived from an EMBL/GenBank/DDBJ whole genome shotgun (WGS) entry which is preliminary data.</text>
</comment>
<proteinExistence type="predicted"/>
<sequence length="217" mass="25648">MEDMILKVRTRSENVWEKKDIAVVLLRDRHIKVNPNTVNKYLHKHGKIGPKISKKNDRAWKAKLEIEKPEAELFVRYRPPKATKDLAPWALVEKDMKYVVKPNSNDVPATRCKSFWYQHTETDSFTRIRVLTLVKNSNAWRSDFAHKQSKEKFPFVVACENTDNGSENMGEFRLLLKKIRSFTYTRTQEYRLIIRKWKGRISQKSLSSTRKVVIKNI</sequence>
<evidence type="ECO:0008006" key="3">
    <source>
        <dbReference type="Google" id="ProtNLM"/>
    </source>
</evidence>
<dbReference type="AlphaFoldDB" id="A0A2M7Q5Z4"/>
<dbReference type="Proteomes" id="UP000230732">
    <property type="component" value="Unassembled WGS sequence"/>
</dbReference>
<gene>
    <name evidence="1" type="ORF">COY98_02080</name>
</gene>
<accession>A0A2M7Q5Z4</accession>